<dbReference type="EMBL" id="SMOD01000008">
    <property type="protein sequence ID" value="TDG08283.1"/>
    <property type="molecule type" value="Genomic_DNA"/>
</dbReference>
<protein>
    <submittedName>
        <fullName evidence="1">ABC transporter substrate-binding protein</fullName>
    </submittedName>
</protein>
<proteinExistence type="predicted"/>
<name>A0A4R5LFP7_9BURK</name>
<dbReference type="PANTHER" id="PTHR30632">
    <property type="entry name" value="MOLYBDATE-BINDING PERIPLASMIC PROTEIN"/>
    <property type="match status" value="1"/>
</dbReference>
<accession>A0A4R5LFP7</accession>
<dbReference type="OrthoDB" id="8216219at2"/>
<reference evidence="1 2" key="1">
    <citation type="submission" date="2019-03" db="EMBL/GenBank/DDBJ databases">
        <title>Paraburkholderia sp. isolated from native Mimosa gymnas in Guartela State Park, Brazil.</title>
        <authorList>
            <person name="Paulitsch F."/>
            <person name="Hungria M."/>
            <person name="Delamuta J.R.M."/>
            <person name="Ribeiro R.A."/>
            <person name="Dall'Agnol R."/>
            <person name="Silva J.S.B."/>
        </authorList>
    </citation>
    <scope>NUCLEOTIDE SEQUENCE [LARGE SCALE GENOMIC DNA]</scope>
    <source>
        <strain evidence="1 2">CNPSo 3008</strain>
    </source>
</reference>
<evidence type="ECO:0000313" key="2">
    <source>
        <dbReference type="Proteomes" id="UP000295606"/>
    </source>
</evidence>
<dbReference type="GO" id="GO:0030973">
    <property type="term" value="F:molybdate ion binding"/>
    <property type="evidence" value="ECO:0007669"/>
    <property type="project" value="TreeGrafter"/>
</dbReference>
<dbReference type="RefSeq" id="WP_133183187.1">
    <property type="nucleotide sequence ID" value="NZ_SMOD01000008.1"/>
</dbReference>
<dbReference type="GO" id="GO:0015689">
    <property type="term" value="P:molybdate ion transport"/>
    <property type="evidence" value="ECO:0007669"/>
    <property type="project" value="TreeGrafter"/>
</dbReference>
<sequence>MTKDDVKSSAALAGVGSMATRLLLAGLAEQYERETGQRLTVAAIGGVEAARRVQAGAAFDFAVLASAAIDRLAAGGHLIGARTDVVRSGMAAAVAAGVAHPDIGTESALRETMLRAARIGYSTGPSGDHLLGLLERWGVAETLRPRLVLAQPGVPVASLIAAGEVEIGFQQLSELKDVPGVDVIGPLPAGAQLVTVFSAAICAVSQQRQAAADFLAFLGSERAEATKRAFGMEPAGGGEHRL</sequence>
<dbReference type="Pfam" id="PF13531">
    <property type="entry name" value="SBP_bac_11"/>
    <property type="match status" value="1"/>
</dbReference>
<dbReference type="SUPFAM" id="SSF53850">
    <property type="entry name" value="Periplasmic binding protein-like II"/>
    <property type="match status" value="1"/>
</dbReference>
<gene>
    <name evidence="1" type="ORF">E1N52_12990</name>
</gene>
<dbReference type="AlphaFoldDB" id="A0A4R5LFP7"/>
<evidence type="ECO:0000313" key="1">
    <source>
        <dbReference type="EMBL" id="TDG08283.1"/>
    </source>
</evidence>
<organism evidence="1 2">
    <name type="scientific">Paraburkholderia guartelaensis</name>
    <dbReference type="NCBI Taxonomy" id="2546446"/>
    <lineage>
        <taxon>Bacteria</taxon>
        <taxon>Pseudomonadati</taxon>
        <taxon>Pseudomonadota</taxon>
        <taxon>Betaproteobacteria</taxon>
        <taxon>Burkholderiales</taxon>
        <taxon>Burkholderiaceae</taxon>
        <taxon>Paraburkholderia</taxon>
    </lineage>
</organism>
<dbReference type="InterPro" id="IPR050682">
    <property type="entry name" value="ModA/WtpA"/>
</dbReference>
<dbReference type="PANTHER" id="PTHR30632:SF11">
    <property type="entry name" value="BLR4797 PROTEIN"/>
    <property type="match status" value="1"/>
</dbReference>
<comment type="caution">
    <text evidence="1">The sequence shown here is derived from an EMBL/GenBank/DDBJ whole genome shotgun (WGS) entry which is preliminary data.</text>
</comment>
<dbReference type="Gene3D" id="3.40.190.10">
    <property type="entry name" value="Periplasmic binding protein-like II"/>
    <property type="match status" value="2"/>
</dbReference>
<dbReference type="Proteomes" id="UP000295606">
    <property type="component" value="Unassembled WGS sequence"/>
</dbReference>